<dbReference type="EMBL" id="UOEK01000252">
    <property type="protein sequence ID" value="VAW03142.1"/>
    <property type="molecule type" value="Genomic_DNA"/>
</dbReference>
<evidence type="ECO:0000313" key="2">
    <source>
        <dbReference type="EMBL" id="VAW03142.1"/>
    </source>
</evidence>
<proteinExistence type="predicted"/>
<dbReference type="Pfam" id="PF01243">
    <property type="entry name" value="PNPOx_N"/>
    <property type="match status" value="1"/>
</dbReference>
<dbReference type="SUPFAM" id="SSF50475">
    <property type="entry name" value="FMN-binding split barrel"/>
    <property type="match status" value="1"/>
</dbReference>
<reference evidence="2" key="1">
    <citation type="submission" date="2018-06" db="EMBL/GenBank/DDBJ databases">
        <authorList>
            <person name="Zhirakovskaya E."/>
        </authorList>
    </citation>
    <scope>NUCLEOTIDE SEQUENCE</scope>
</reference>
<dbReference type="Gene3D" id="2.30.110.10">
    <property type="entry name" value="Electron Transport, Fmn-binding Protein, Chain A"/>
    <property type="match status" value="1"/>
</dbReference>
<protein>
    <recommendedName>
        <fullName evidence="1">Pyridoxamine 5'-phosphate oxidase N-terminal domain-containing protein</fullName>
    </recommendedName>
</protein>
<accession>A0A3B0SLI8</accession>
<feature type="domain" description="Pyridoxamine 5'-phosphate oxidase N-terminal" evidence="1">
    <location>
        <begin position="48"/>
        <end position="138"/>
    </location>
</feature>
<sequence length="173" mass="19293">MHETAQDLVDLQTLLDSSYDAAGPHMRDVITPERRMDARQVCDALVGMNLLTLATSTADGRPLAGPVDAFFFRGAYWFGSASHSMRMRHITRRPHVSAVYLPGEHLSVTIHGRAYPAADADPGMFAGFQRVCVSHYGDSWFEWAAEASYAYILADKMFTFWMPETLPSLTTDD</sequence>
<name>A0A3B0SLI8_9ZZZZ</name>
<dbReference type="AlphaFoldDB" id="A0A3B0SLI8"/>
<gene>
    <name evidence="2" type="ORF">MNBD_ACTINO02-780</name>
</gene>
<dbReference type="InterPro" id="IPR011576">
    <property type="entry name" value="Pyridox_Oxase_N"/>
</dbReference>
<dbReference type="InterPro" id="IPR012349">
    <property type="entry name" value="Split_barrel_FMN-bd"/>
</dbReference>
<evidence type="ECO:0000259" key="1">
    <source>
        <dbReference type="Pfam" id="PF01243"/>
    </source>
</evidence>
<organism evidence="2">
    <name type="scientific">hydrothermal vent metagenome</name>
    <dbReference type="NCBI Taxonomy" id="652676"/>
    <lineage>
        <taxon>unclassified sequences</taxon>
        <taxon>metagenomes</taxon>
        <taxon>ecological metagenomes</taxon>
    </lineage>
</organism>